<reference evidence="2 3" key="1">
    <citation type="journal article" date="2019" name="Nat. Plants">
        <title>Genome sequencing of Musa balbisiana reveals subgenome evolution and function divergence in polyploid bananas.</title>
        <authorList>
            <person name="Yao X."/>
        </authorList>
    </citation>
    <scope>NUCLEOTIDE SEQUENCE [LARGE SCALE GENOMIC DNA]</scope>
    <source>
        <strain evidence="3">cv. DH-PKW</strain>
        <tissue evidence="2">Leaves</tissue>
    </source>
</reference>
<dbReference type="EMBL" id="PYDT01000002">
    <property type="protein sequence ID" value="THU68893.1"/>
    <property type="molecule type" value="Genomic_DNA"/>
</dbReference>
<evidence type="ECO:0000313" key="2">
    <source>
        <dbReference type="EMBL" id="THU68893.1"/>
    </source>
</evidence>
<keyword evidence="1" id="KW-0812">Transmembrane</keyword>
<evidence type="ECO:0000313" key="3">
    <source>
        <dbReference type="Proteomes" id="UP000317650"/>
    </source>
</evidence>
<gene>
    <name evidence="2" type="ORF">C4D60_Mb08t08650</name>
</gene>
<dbReference type="Proteomes" id="UP000317650">
    <property type="component" value="Chromosome 8"/>
</dbReference>
<comment type="caution">
    <text evidence="2">The sequence shown here is derived from an EMBL/GenBank/DDBJ whole genome shotgun (WGS) entry which is preliminary data.</text>
</comment>
<keyword evidence="3" id="KW-1185">Reference proteome</keyword>
<name>A0A4S8K2D7_MUSBA</name>
<keyword evidence="1" id="KW-0472">Membrane</keyword>
<dbReference type="AlphaFoldDB" id="A0A4S8K2D7"/>
<protein>
    <submittedName>
        <fullName evidence="2">Uncharacterized protein</fullName>
    </submittedName>
</protein>
<organism evidence="2 3">
    <name type="scientific">Musa balbisiana</name>
    <name type="common">Banana</name>
    <dbReference type="NCBI Taxonomy" id="52838"/>
    <lineage>
        <taxon>Eukaryota</taxon>
        <taxon>Viridiplantae</taxon>
        <taxon>Streptophyta</taxon>
        <taxon>Embryophyta</taxon>
        <taxon>Tracheophyta</taxon>
        <taxon>Spermatophyta</taxon>
        <taxon>Magnoliopsida</taxon>
        <taxon>Liliopsida</taxon>
        <taxon>Zingiberales</taxon>
        <taxon>Musaceae</taxon>
        <taxon>Musa</taxon>
    </lineage>
</organism>
<accession>A0A4S8K2D7</accession>
<keyword evidence="1" id="KW-1133">Transmembrane helix</keyword>
<evidence type="ECO:0000256" key="1">
    <source>
        <dbReference type="SAM" id="Phobius"/>
    </source>
</evidence>
<sequence length="187" mass="19634">MTTQQGNILDLSKCFMDGHLINCTTHPPLTSALIFHPFGRMPMMMMMMMNLMSQIPITTPTAPVSDKSISSLCVPLLFLLRVANGVGVDLALVEAAVAVAGGTDEGCAGSLLPGRHELPATIDCVSAYAGSMVLPALLVLNHLLLLGCGAIGVLPWGLVMKAHSGVRGVEGMGRKKRREGGRELGGE</sequence>
<feature type="transmembrane region" description="Helical" evidence="1">
    <location>
        <begin position="132"/>
        <end position="158"/>
    </location>
</feature>
<proteinExistence type="predicted"/>